<dbReference type="AlphaFoldDB" id="A0A4R3I3N6"/>
<keyword evidence="6" id="KW-1185">Reference proteome</keyword>
<proteinExistence type="inferred from homology"/>
<keyword evidence="2 5" id="KW-0808">Transferase</keyword>
<dbReference type="PANTHER" id="PTHR12215:SF10">
    <property type="entry name" value="L-AMINOADIPATE-SEMIALDEHYDE DEHYDROGENASE-PHOSPHOPANTETHEINYL TRANSFERASE"/>
    <property type="match status" value="1"/>
</dbReference>
<dbReference type="GO" id="GO:0005829">
    <property type="term" value="C:cytosol"/>
    <property type="evidence" value="ECO:0007669"/>
    <property type="project" value="TreeGrafter"/>
</dbReference>
<dbReference type="InterPro" id="IPR050559">
    <property type="entry name" value="P-Pant_transferase_sf"/>
</dbReference>
<dbReference type="PANTHER" id="PTHR12215">
    <property type="entry name" value="PHOSPHOPANTETHEINE TRANSFERASE"/>
    <property type="match status" value="1"/>
</dbReference>
<evidence type="ECO:0000256" key="2">
    <source>
        <dbReference type="ARBA" id="ARBA00022679"/>
    </source>
</evidence>
<evidence type="ECO:0000313" key="5">
    <source>
        <dbReference type="EMBL" id="TCS39451.1"/>
    </source>
</evidence>
<evidence type="ECO:0000259" key="4">
    <source>
        <dbReference type="Pfam" id="PF22624"/>
    </source>
</evidence>
<dbReference type="GO" id="GO:0008897">
    <property type="term" value="F:holo-[acyl-carrier-protein] synthase activity"/>
    <property type="evidence" value="ECO:0007669"/>
    <property type="project" value="InterPro"/>
</dbReference>
<dbReference type="Proteomes" id="UP000295382">
    <property type="component" value="Unassembled WGS sequence"/>
</dbReference>
<dbReference type="Gene3D" id="3.90.470.20">
    <property type="entry name" value="4'-phosphopantetheinyl transferase domain"/>
    <property type="match status" value="2"/>
</dbReference>
<evidence type="ECO:0000256" key="1">
    <source>
        <dbReference type="ARBA" id="ARBA00010990"/>
    </source>
</evidence>
<evidence type="ECO:0000313" key="6">
    <source>
        <dbReference type="Proteomes" id="UP000295382"/>
    </source>
</evidence>
<feature type="domain" description="4'-phosphopantetheinyl transferase" evidence="3">
    <location>
        <begin position="117"/>
        <end position="190"/>
    </location>
</feature>
<feature type="domain" description="4'-phosphopantetheinyl transferase N-terminal" evidence="4">
    <location>
        <begin position="31"/>
        <end position="108"/>
    </location>
</feature>
<dbReference type="InterPro" id="IPR037143">
    <property type="entry name" value="4-PPantetheinyl_Trfase_dom_sf"/>
</dbReference>
<accession>A0A4R3I3N6</accession>
<dbReference type="GO" id="GO:0019878">
    <property type="term" value="P:lysine biosynthetic process via aminoadipic acid"/>
    <property type="evidence" value="ECO:0007669"/>
    <property type="project" value="TreeGrafter"/>
</dbReference>
<dbReference type="RefSeq" id="WP_165973700.1">
    <property type="nucleotide sequence ID" value="NZ_SLZQ01000001.1"/>
</dbReference>
<dbReference type="GO" id="GO:0000287">
    <property type="term" value="F:magnesium ion binding"/>
    <property type="evidence" value="ECO:0007669"/>
    <property type="project" value="InterPro"/>
</dbReference>
<dbReference type="EMBL" id="SLZQ01000001">
    <property type="protein sequence ID" value="TCS39451.1"/>
    <property type="molecule type" value="Genomic_DNA"/>
</dbReference>
<organism evidence="5 6">
    <name type="scientific">Paucimonas lemoignei</name>
    <name type="common">Pseudomonas lemoignei</name>
    <dbReference type="NCBI Taxonomy" id="29443"/>
    <lineage>
        <taxon>Bacteria</taxon>
        <taxon>Pseudomonadati</taxon>
        <taxon>Pseudomonadota</taxon>
        <taxon>Betaproteobacteria</taxon>
        <taxon>Burkholderiales</taxon>
        <taxon>Burkholderiaceae</taxon>
        <taxon>Paucimonas</taxon>
    </lineage>
</organism>
<dbReference type="Pfam" id="PF22624">
    <property type="entry name" value="AASDHPPT_N"/>
    <property type="match status" value="1"/>
</dbReference>
<sequence length="258" mass="29135">MLREALRTELHVWVSHPEPLPLALLLERYDSLLNDEERERCHRFHFEHDRQHFVAAHALSRLAIAHYLQCAPQELAFARHANGKPYLAAGSGQPPLRFNLSHTRGMVACVMTQEHDCGIDVERVREMTHLDGVAETVFSERELDYLKRQSIDASSRLNAFFRLWTLKEAYIKATGLGMSAPLRQISIIPAEMLLEDPGLSAHQKMNWLFDAWQPSPGHAIATACNAGTAIGSIHYFEFNLADGSLAPFRTRQLTTSLA</sequence>
<gene>
    <name evidence="5" type="ORF">EDC30_101407</name>
</gene>
<dbReference type="InterPro" id="IPR055066">
    <property type="entry name" value="AASDHPPT_N"/>
</dbReference>
<comment type="similarity">
    <text evidence="1">Belongs to the P-Pant transferase superfamily. Gsp/Sfp/HetI/AcpT family.</text>
</comment>
<dbReference type="Pfam" id="PF01648">
    <property type="entry name" value="ACPS"/>
    <property type="match status" value="1"/>
</dbReference>
<comment type="caution">
    <text evidence="5">The sequence shown here is derived from an EMBL/GenBank/DDBJ whole genome shotgun (WGS) entry which is preliminary data.</text>
</comment>
<name>A0A4R3I3N6_PAULE</name>
<reference evidence="5 6" key="1">
    <citation type="submission" date="2019-03" db="EMBL/GenBank/DDBJ databases">
        <title>Genomic Encyclopedia of Type Strains, Phase IV (KMG-IV): sequencing the most valuable type-strain genomes for metagenomic binning, comparative biology and taxonomic classification.</title>
        <authorList>
            <person name="Goeker M."/>
        </authorList>
    </citation>
    <scope>NUCLEOTIDE SEQUENCE [LARGE SCALE GENOMIC DNA]</scope>
    <source>
        <strain evidence="5 6">DSM 7445</strain>
    </source>
</reference>
<dbReference type="SUPFAM" id="SSF56214">
    <property type="entry name" value="4'-phosphopantetheinyl transferase"/>
    <property type="match status" value="2"/>
</dbReference>
<evidence type="ECO:0000259" key="3">
    <source>
        <dbReference type="Pfam" id="PF01648"/>
    </source>
</evidence>
<dbReference type="InterPro" id="IPR008278">
    <property type="entry name" value="4-PPantetheinyl_Trfase_dom"/>
</dbReference>
<protein>
    <submittedName>
        <fullName evidence="5">4'-phosphopantetheinyl transferase</fullName>
    </submittedName>
</protein>